<dbReference type="InterPro" id="IPR057156">
    <property type="entry name" value="DUF7834"/>
</dbReference>
<dbReference type="Pfam" id="PF25202">
    <property type="entry name" value="DUF7834"/>
    <property type="match status" value="1"/>
</dbReference>
<reference evidence="4 5" key="1">
    <citation type="submission" date="2020-01" db="EMBL/GenBank/DDBJ databases">
        <title>The genomic epidemiology of tigecycline resistance gene tet(X) variants in a swine farm in China.</title>
        <authorList>
            <person name="Peng K."/>
            <person name="Li R."/>
        </authorList>
    </citation>
    <scope>NUCLEOTIDE SEQUENCE [LARGE SCALE GENOMIC DNA]</scope>
    <source>
        <strain evidence="4 5">ZF1</strain>
    </source>
</reference>
<evidence type="ECO:0000259" key="2">
    <source>
        <dbReference type="Pfam" id="PF25202"/>
    </source>
</evidence>
<dbReference type="PANTHER" id="PTHR35149:SF1">
    <property type="entry name" value="DUF5655 DOMAIN-CONTAINING PROTEIN"/>
    <property type="match status" value="1"/>
</dbReference>
<reference evidence="3" key="2">
    <citation type="submission" date="2020-11" db="EMBL/GenBank/DDBJ databases">
        <title>Enhanced detection system for hospital associated transmission using whole genome sequencing surveillance.</title>
        <authorList>
            <person name="Harrison L.H."/>
            <person name="Van Tyne D."/>
            <person name="Marsh J.W."/>
            <person name="Griffith M.P."/>
            <person name="Snyder D.J."/>
            <person name="Cooper V.S."/>
            <person name="Mustapha M."/>
        </authorList>
    </citation>
    <scope>NUCLEOTIDE SEQUENCE</scope>
    <source>
        <strain evidence="3">PR00070</strain>
    </source>
</reference>
<evidence type="ECO:0000259" key="1">
    <source>
        <dbReference type="Pfam" id="PF03235"/>
    </source>
</evidence>
<dbReference type="Proteomes" id="UP000612266">
    <property type="component" value="Unassembled WGS sequence"/>
</dbReference>
<feature type="domain" description="GmrSD restriction endonucleases N-terminal" evidence="1">
    <location>
        <begin position="23"/>
        <end position="208"/>
    </location>
</feature>
<evidence type="ECO:0000313" key="6">
    <source>
        <dbReference type="Proteomes" id="UP000612266"/>
    </source>
</evidence>
<organism evidence="3 6">
    <name type="scientific">Proteus terrae subsp. cibarius</name>
    <dbReference type="NCBI Taxonomy" id="626774"/>
    <lineage>
        <taxon>Bacteria</taxon>
        <taxon>Pseudomonadati</taxon>
        <taxon>Pseudomonadota</taxon>
        <taxon>Gammaproteobacteria</taxon>
        <taxon>Enterobacterales</taxon>
        <taxon>Morganellaceae</taxon>
        <taxon>Proteus</taxon>
    </lineage>
</organism>
<protein>
    <submittedName>
        <fullName evidence="3">DUF262 domain-containing protein</fullName>
    </submittedName>
</protein>
<name>A0A8I0WQL4_9GAMM</name>
<dbReference type="Pfam" id="PF03235">
    <property type="entry name" value="GmrSD_N"/>
    <property type="match status" value="1"/>
</dbReference>
<dbReference type="InterPro" id="IPR004919">
    <property type="entry name" value="GmrSD_N"/>
</dbReference>
<proteinExistence type="predicted"/>
<keyword evidence="5" id="KW-1185">Reference proteome</keyword>
<evidence type="ECO:0000313" key="5">
    <source>
        <dbReference type="Proteomes" id="UP000501338"/>
    </source>
</evidence>
<evidence type="ECO:0000313" key="3">
    <source>
        <dbReference type="EMBL" id="MBG2913498.1"/>
    </source>
</evidence>
<accession>A0A8I0WQL4</accession>
<feature type="domain" description="DUF7834" evidence="2">
    <location>
        <begin position="220"/>
        <end position="456"/>
    </location>
</feature>
<dbReference type="EMBL" id="CP047340">
    <property type="protein sequence ID" value="QIF89538.1"/>
    <property type="molecule type" value="Genomic_DNA"/>
</dbReference>
<dbReference type="RefSeq" id="WP_075673892.1">
    <property type="nucleotide sequence ID" value="NZ_CP045008.1"/>
</dbReference>
<sequence length="470" mass="56098">MNLQTSSNNVFKIKPEITKIQNILLNPHLSIPDYQRPYKWTTQHVEQFFIDLFHHQDKEAWRIGTLVIHRHCLNEKIIDDIVDGQQRIITLILIIKAFIYERLETNLFDDNNEIDKKLKKQLLELDKVIFNPIFDNKISQYNIQINYQLICQHINRPTFGKEQIVFLLNNCELVQVTIDNISEAFQFFDSQNARGRDLVPHDLLKAFHLREFHTLDRVLKEHTVHLWENSNSDTLSNLFGEYLYRIKKWINGESAREFTKNDIGLFKGVNLEKSHAYPCVKALQMIHHVVDDYNAHYTRKIDHQSMMYPFQLEQKIINGRRFFEMISYYQMLLPHLKSTSVMDEVHLTENARNILTTINTYKARHRIGDSYVRTMFNCLLLYYYDKFGIEQISEAIEKIFIWAYSLRLNYQVLPLASMDNYVLKKNLFKLLRNSIEPTEFLQFYLPIVEKNYSSKTNSIEALFKKMRYMS</sequence>
<gene>
    <name evidence="4" type="ORF">GTH23_05595</name>
    <name evidence="3" type="ORF">I4901_03835</name>
</gene>
<dbReference type="PANTHER" id="PTHR35149">
    <property type="entry name" value="SLL5132 PROTEIN"/>
    <property type="match status" value="1"/>
</dbReference>
<dbReference type="EMBL" id="JADSJR010000003">
    <property type="protein sequence ID" value="MBG2913498.1"/>
    <property type="molecule type" value="Genomic_DNA"/>
</dbReference>
<dbReference type="AlphaFoldDB" id="A0A8I0WQL4"/>
<dbReference type="Proteomes" id="UP000501338">
    <property type="component" value="Chromosome"/>
</dbReference>
<evidence type="ECO:0000313" key="4">
    <source>
        <dbReference type="EMBL" id="QIF89538.1"/>
    </source>
</evidence>